<sequence>MATPNLELIAALRKTAKKLEEGAPYQWGHMGSCNCGNLAQEISKLTKAEIHEYAMRNRQGDWSEQTDAYCPVSNQPMDLLITQMTEIGLTTTDLKNLEKLSDREILVRLPAEFRYLQHNKRDHVVMYMREWANLLEEQLLADISLPTFEVEQEVALQTV</sequence>
<keyword evidence="2" id="KW-1185">Reference proteome</keyword>
<evidence type="ECO:0000313" key="2">
    <source>
        <dbReference type="Proteomes" id="UP000199513"/>
    </source>
</evidence>
<dbReference type="RefSeq" id="WP_091548225.1">
    <property type="nucleotide sequence ID" value="NZ_FONY01000028.1"/>
</dbReference>
<organism evidence="1 2">
    <name type="scientific">Thermoflexibacter ruber</name>
    <dbReference type="NCBI Taxonomy" id="1003"/>
    <lineage>
        <taxon>Bacteria</taxon>
        <taxon>Pseudomonadati</taxon>
        <taxon>Bacteroidota</taxon>
        <taxon>Cytophagia</taxon>
        <taxon>Cytophagales</taxon>
        <taxon>Thermoflexibacteraceae</taxon>
        <taxon>Thermoflexibacter</taxon>
    </lineage>
</organism>
<accession>A0A1I2I3A7</accession>
<dbReference type="STRING" id="1003.SAMN04488541_102826"/>
<protein>
    <submittedName>
        <fullName evidence="1">Uncharacterized protein</fullName>
    </submittedName>
</protein>
<gene>
    <name evidence="1" type="ORF">SAMN04488541_102826</name>
</gene>
<proteinExistence type="predicted"/>
<dbReference type="EMBL" id="FONY01000028">
    <property type="protein sequence ID" value="SFF36103.1"/>
    <property type="molecule type" value="Genomic_DNA"/>
</dbReference>
<dbReference type="Proteomes" id="UP000199513">
    <property type="component" value="Unassembled WGS sequence"/>
</dbReference>
<evidence type="ECO:0000313" key="1">
    <source>
        <dbReference type="EMBL" id="SFF36103.1"/>
    </source>
</evidence>
<dbReference type="OrthoDB" id="197037at2"/>
<reference evidence="1 2" key="1">
    <citation type="submission" date="2016-10" db="EMBL/GenBank/DDBJ databases">
        <authorList>
            <person name="de Groot N.N."/>
        </authorList>
    </citation>
    <scope>NUCLEOTIDE SEQUENCE [LARGE SCALE GENOMIC DNA]</scope>
    <source>
        <strain>GEY</strain>
        <strain evidence="2">DSM 9560</strain>
    </source>
</reference>
<dbReference type="AlphaFoldDB" id="A0A1I2I3A7"/>
<name>A0A1I2I3A7_9BACT</name>